<dbReference type="Proteomes" id="UP000265926">
    <property type="component" value="Unassembled WGS sequence"/>
</dbReference>
<dbReference type="InterPro" id="IPR001303">
    <property type="entry name" value="Aldolase_II/adducin_N"/>
</dbReference>
<dbReference type="AlphaFoldDB" id="A0A399SLD9"/>
<dbReference type="InterPro" id="IPR036409">
    <property type="entry name" value="Aldolase_II/adducin_N_sf"/>
</dbReference>
<keyword evidence="4" id="KW-1185">Reference proteome</keyword>
<evidence type="ECO:0000313" key="4">
    <source>
        <dbReference type="Proteomes" id="UP000265926"/>
    </source>
</evidence>
<comment type="similarity">
    <text evidence="1">Belongs to the aldolase class II family.</text>
</comment>
<gene>
    <name evidence="3" type="ORF">D1614_25000</name>
</gene>
<evidence type="ECO:0000259" key="2">
    <source>
        <dbReference type="Pfam" id="PF00596"/>
    </source>
</evidence>
<dbReference type="Pfam" id="PF00596">
    <property type="entry name" value="Aldolase_II"/>
    <property type="match status" value="1"/>
</dbReference>
<dbReference type="GO" id="GO:0005856">
    <property type="term" value="C:cytoskeleton"/>
    <property type="evidence" value="ECO:0007669"/>
    <property type="project" value="TreeGrafter"/>
</dbReference>
<evidence type="ECO:0000256" key="1">
    <source>
        <dbReference type="ARBA" id="ARBA00037961"/>
    </source>
</evidence>
<dbReference type="SUPFAM" id="SSF53639">
    <property type="entry name" value="AraD/HMP-PK domain-like"/>
    <property type="match status" value="1"/>
</dbReference>
<dbReference type="PANTHER" id="PTHR10672">
    <property type="entry name" value="ADDUCIN"/>
    <property type="match status" value="1"/>
</dbReference>
<dbReference type="PANTHER" id="PTHR10672:SF3">
    <property type="entry name" value="PROTEIN HU-LI TAI SHAO"/>
    <property type="match status" value="1"/>
</dbReference>
<sequence length="100" mass="11058">MADGSLPGVGSLKGKVSEAEWKARVDLAALYRLVALHGWDDMIFTHISARIPGPEHHFLINPYGFYFDEITASSLVKVDLEGNIVQDTPYFINPAGFTIH</sequence>
<accession>A0A399SLD9</accession>
<reference evidence="3 4" key="1">
    <citation type="submission" date="2018-08" db="EMBL/GenBank/DDBJ databases">
        <title>Pallidiluteibacterium maritimus gen. nov., sp. nov., isolated from coastal sediment.</title>
        <authorList>
            <person name="Zhou L.Y."/>
        </authorList>
    </citation>
    <scope>NUCLEOTIDE SEQUENCE [LARGE SCALE GENOMIC DNA]</scope>
    <source>
        <strain evidence="3 4">XSD2</strain>
    </source>
</reference>
<dbReference type="EMBL" id="QWGR01000267">
    <property type="protein sequence ID" value="RIJ43571.1"/>
    <property type="molecule type" value="Genomic_DNA"/>
</dbReference>
<feature type="non-terminal residue" evidence="3">
    <location>
        <position position="100"/>
    </location>
</feature>
<organism evidence="3 4">
    <name type="scientific">Maribellus luteus</name>
    <dbReference type="NCBI Taxonomy" id="2305463"/>
    <lineage>
        <taxon>Bacteria</taxon>
        <taxon>Pseudomonadati</taxon>
        <taxon>Bacteroidota</taxon>
        <taxon>Bacteroidia</taxon>
        <taxon>Marinilabiliales</taxon>
        <taxon>Prolixibacteraceae</taxon>
        <taxon>Maribellus</taxon>
    </lineage>
</organism>
<protein>
    <submittedName>
        <fullName evidence="3">Class II aldolase</fullName>
    </submittedName>
</protein>
<comment type="caution">
    <text evidence="3">The sequence shown here is derived from an EMBL/GenBank/DDBJ whole genome shotgun (WGS) entry which is preliminary data.</text>
</comment>
<dbReference type="InterPro" id="IPR051017">
    <property type="entry name" value="Aldolase-II_Adducin_sf"/>
</dbReference>
<dbReference type="Gene3D" id="3.40.225.10">
    <property type="entry name" value="Class II aldolase/adducin N-terminal domain"/>
    <property type="match status" value="1"/>
</dbReference>
<dbReference type="GO" id="GO:0051015">
    <property type="term" value="F:actin filament binding"/>
    <property type="evidence" value="ECO:0007669"/>
    <property type="project" value="TreeGrafter"/>
</dbReference>
<evidence type="ECO:0000313" key="3">
    <source>
        <dbReference type="EMBL" id="RIJ43571.1"/>
    </source>
</evidence>
<proteinExistence type="inferred from homology"/>
<feature type="domain" description="Class II aldolase/adducin N-terminal" evidence="2">
    <location>
        <begin position="26"/>
        <end position="100"/>
    </location>
</feature>
<name>A0A399SLD9_9BACT</name>